<dbReference type="GO" id="GO:0006633">
    <property type="term" value="P:fatty acid biosynthetic process"/>
    <property type="evidence" value="ECO:0007669"/>
    <property type="project" value="UniProtKB-KW"/>
</dbReference>
<dbReference type="GO" id="GO:0003989">
    <property type="term" value="F:acetyl-CoA carboxylase activity"/>
    <property type="evidence" value="ECO:0007669"/>
    <property type="project" value="InterPro"/>
</dbReference>
<keyword evidence="7" id="KW-0444">Lipid biosynthesis</keyword>
<feature type="binding site" evidence="7">
    <location>
        <position position="220"/>
    </location>
    <ligand>
        <name>Zn(2+)</name>
        <dbReference type="ChEBI" id="CHEBI:29105"/>
    </ligand>
</feature>
<evidence type="ECO:0000256" key="6">
    <source>
        <dbReference type="ARBA" id="ARBA00022840"/>
    </source>
</evidence>
<keyword evidence="7" id="KW-0479">Metal-binding</keyword>
<evidence type="ECO:0000256" key="5">
    <source>
        <dbReference type="ARBA" id="ARBA00022833"/>
    </source>
</evidence>
<evidence type="ECO:0000313" key="10">
    <source>
        <dbReference type="EMBL" id="QCW07680.1"/>
    </source>
</evidence>
<dbReference type="Gene3D" id="3.90.226.10">
    <property type="entry name" value="2-enoyl-CoA Hydratase, Chain A, domain 1"/>
    <property type="match status" value="1"/>
</dbReference>
<keyword evidence="4 7" id="KW-0863">Zinc-finger</keyword>
<dbReference type="GO" id="GO:0009317">
    <property type="term" value="C:acetyl-CoA carboxylase complex"/>
    <property type="evidence" value="ECO:0007669"/>
    <property type="project" value="InterPro"/>
</dbReference>
<dbReference type="SUPFAM" id="SSF52096">
    <property type="entry name" value="ClpP/crotonase"/>
    <property type="match status" value="1"/>
</dbReference>
<comment type="catalytic activity">
    <reaction evidence="7">
        <text>N(6)-carboxybiotinyl-L-lysyl-[protein] + acetyl-CoA = N(6)-biotinyl-L-lysyl-[protein] + malonyl-CoA</text>
        <dbReference type="Rhea" id="RHEA:54728"/>
        <dbReference type="Rhea" id="RHEA-COMP:10505"/>
        <dbReference type="Rhea" id="RHEA-COMP:10506"/>
        <dbReference type="ChEBI" id="CHEBI:57288"/>
        <dbReference type="ChEBI" id="CHEBI:57384"/>
        <dbReference type="ChEBI" id="CHEBI:83144"/>
        <dbReference type="ChEBI" id="CHEBI:83145"/>
        <dbReference type="EC" id="2.1.3.15"/>
    </reaction>
</comment>
<dbReference type="InterPro" id="IPR000438">
    <property type="entry name" value="Acetyl_CoA_COase_Trfase_b_su"/>
</dbReference>
<keyword evidence="6 7" id="KW-0067">ATP-binding</keyword>
<reference evidence="10" key="1">
    <citation type="journal article" date="2019" name="Plant Mol. Biol.">
        <title>Caught in action: fine-scale plastome evolution in the parasitic plants of Cuscuta section Ceratophorae (Convolvulaceae).</title>
        <authorList>
            <person name="Banerjee A."/>
            <person name="Stefanovic S."/>
        </authorList>
    </citation>
    <scope>NUCLEOTIDE SEQUENCE</scope>
</reference>
<dbReference type="PROSITE" id="PS50980">
    <property type="entry name" value="COA_CT_NTER"/>
    <property type="match status" value="1"/>
</dbReference>
<gene>
    <name evidence="7 10" type="primary">accD</name>
</gene>
<keyword evidence="2 7" id="KW-0808">Transferase</keyword>
<dbReference type="Pfam" id="PF01039">
    <property type="entry name" value="Carboxyl_trans"/>
    <property type="match status" value="1"/>
</dbReference>
<feature type="compositionally biased region" description="Polar residues" evidence="8">
    <location>
        <begin position="63"/>
        <end position="129"/>
    </location>
</feature>
<comment type="subunit">
    <text evidence="7">Acetyl-CoA carboxylase is a heterohexamer composed of biotin carboxyl carrier protein (AccB), biotin carboxylase (AccC) and two subunits each of ACCase subunit alpha (AccA) and ACCase subunit beta (AccD).</text>
</comment>
<evidence type="ECO:0000256" key="3">
    <source>
        <dbReference type="ARBA" id="ARBA00022741"/>
    </source>
</evidence>
<feature type="compositionally biased region" description="Basic and acidic residues" evidence="8">
    <location>
        <begin position="159"/>
        <end position="171"/>
    </location>
</feature>
<evidence type="ECO:0000256" key="1">
    <source>
        <dbReference type="ARBA" id="ARBA00011842"/>
    </source>
</evidence>
<sequence length="526" mass="59347">MIGEKYTIYFDITSDILENDPILDSSIKNYLQAENCISIYTHRYIDELIDSNESIDRDESTDSNESIVSDESISDQSTDSNESIVSDESISNQSIDTNESISDQSTDSNESIVSDESISNQSTDTNESIVSDELIDSNESISDQSTDTNESIVSDELIDSDKKSPQKQKDRTEFIKQEQLQLIRNRNPEHHRSLWDLCENCYTLNYKKILKSNMQICEECGSYFKMTSSDRIELLIDEGTWNPMDQDMISLDSIGFDSETELEFYEDSIKEWNEEIYKVLMHKLYMDLKQGQELEIITANLIEDEESQDEEEWILELDGDENEDEGEEVNEDEDAPYQDRLAFYKKETGLLDAVQTGVGELNGLPVALGVMDFRFLAGSMGCVVGEKITRLIEHATKNLLPLIILSASGGARVHEGSLSLIQMAKISSALYNYQSNKKLFYLSIITSPTTGGVTASFAMLGDIIITEPGTFVSFAGPRVAQQVLNEIIPVEEQEAESLFEKGFFDLIVPRHLLKSVITELFKLHAL</sequence>
<name>A0A4Y5N0U4_9ASTE</name>
<evidence type="ECO:0000256" key="8">
    <source>
        <dbReference type="SAM" id="MobiDB-lite"/>
    </source>
</evidence>
<feature type="zinc finger region" description="C4-type" evidence="7">
    <location>
        <begin position="198"/>
        <end position="220"/>
    </location>
</feature>
<dbReference type="PANTHER" id="PTHR42995">
    <property type="entry name" value="ACETYL-COENZYME A CARBOXYLASE CARBOXYL TRANSFERASE SUBUNIT BETA, CHLOROPLASTIC"/>
    <property type="match status" value="1"/>
</dbReference>
<dbReference type="HAMAP" id="MF_01395">
    <property type="entry name" value="AcetylCoA_CT_beta"/>
    <property type="match status" value="1"/>
</dbReference>
<evidence type="ECO:0000256" key="4">
    <source>
        <dbReference type="ARBA" id="ARBA00022771"/>
    </source>
</evidence>
<feature type="binding site" evidence="7">
    <location>
        <position position="217"/>
    </location>
    <ligand>
        <name>Zn(2+)</name>
        <dbReference type="ChEBI" id="CHEBI:29105"/>
    </ligand>
</feature>
<dbReference type="InterPro" id="IPR029045">
    <property type="entry name" value="ClpP/crotonase-like_dom_sf"/>
</dbReference>
<keyword evidence="7" id="KW-0276">Fatty acid metabolism</keyword>
<keyword evidence="3 7" id="KW-0547">Nucleotide-binding</keyword>
<dbReference type="UniPathway" id="UPA00655">
    <property type="reaction ID" value="UER00711"/>
</dbReference>
<comment type="similarity">
    <text evidence="7">Belongs to the AccD/PCCB family.</text>
</comment>
<organism evidence="10">
    <name type="scientific">Cuscuta erosa</name>
    <dbReference type="NCBI Taxonomy" id="437626"/>
    <lineage>
        <taxon>Eukaryota</taxon>
        <taxon>Viridiplantae</taxon>
        <taxon>Streptophyta</taxon>
        <taxon>Embryophyta</taxon>
        <taxon>Tracheophyta</taxon>
        <taxon>Spermatophyta</taxon>
        <taxon>Magnoliopsida</taxon>
        <taxon>eudicotyledons</taxon>
        <taxon>Gunneridae</taxon>
        <taxon>Pentapetalae</taxon>
        <taxon>asterids</taxon>
        <taxon>lamiids</taxon>
        <taxon>Solanales</taxon>
        <taxon>Convolvulaceae</taxon>
        <taxon>Cuscuteae</taxon>
        <taxon>Cuscuta</taxon>
        <taxon>Cuscuta subgen. Grammica</taxon>
        <taxon>Cuscuta sect. Ceratophorae</taxon>
    </lineage>
</organism>
<feature type="region of interest" description="Disordered" evidence="8">
    <location>
        <begin position="55"/>
        <end position="171"/>
    </location>
</feature>
<protein>
    <recommendedName>
        <fullName evidence="7">Acetyl-coenzyme A carboxylase carboxyl transferase subunit beta</fullName>
        <shortName evidence="7">ACCase subunit beta</shortName>
        <shortName evidence="7">Acetyl-CoA carboxylase carboxyltransferase subunit beta</shortName>
        <ecNumber evidence="7">2.1.3.15</ecNumber>
    </recommendedName>
</protein>
<dbReference type="GeneID" id="40512659"/>
<proteinExistence type="inferred from homology"/>
<dbReference type="EC" id="2.1.3.15" evidence="7"/>
<dbReference type="GO" id="GO:2001295">
    <property type="term" value="P:malonyl-CoA biosynthetic process"/>
    <property type="evidence" value="ECO:0007669"/>
    <property type="project" value="UniProtKB-UniRule"/>
</dbReference>
<feature type="domain" description="CoA carboxyltransferase N-terminal" evidence="9">
    <location>
        <begin position="194"/>
        <end position="526"/>
    </location>
</feature>
<comment type="pathway">
    <text evidence="7">Lipid metabolism; malonyl-CoA biosynthesis; malonyl-CoA from acetyl-CoA: step 1/1.</text>
</comment>
<comment type="subunit">
    <text evidence="1">Acetyl-CoA carboxylase is a heterohexamer composed of biotin carboxyl carrier protein, biotin carboxylase and 2 subunits each of ACCase subunit alpha and ACCase plastid-coded subunit beta (accD).</text>
</comment>
<comment type="cofactor">
    <cofactor evidence="7">
        <name>Zn(2+)</name>
        <dbReference type="ChEBI" id="CHEBI:29105"/>
    </cofactor>
    <text evidence="7">Binds 1 zinc ion per subunit.</text>
</comment>
<evidence type="ECO:0000259" key="9">
    <source>
        <dbReference type="PROSITE" id="PS50980"/>
    </source>
</evidence>
<geneLocation type="plastid" evidence="10"/>
<keyword evidence="5 7" id="KW-0862">Zinc</keyword>
<dbReference type="PANTHER" id="PTHR42995:SF5">
    <property type="entry name" value="ACETYL-COENZYME A CARBOXYLASE CARBOXYL TRANSFERASE SUBUNIT BETA, CHLOROPLASTIC"/>
    <property type="match status" value="1"/>
</dbReference>
<keyword evidence="10" id="KW-0934">Plastid</keyword>
<dbReference type="GO" id="GO:0005524">
    <property type="term" value="F:ATP binding"/>
    <property type="evidence" value="ECO:0007669"/>
    <property type="project" value="UniProtKB-KW"/>
</dbReference>
<dbReference type="GO" id="GO:0016743">
    <property type="term" value="F:carboxyl- or carbamoyltransferase activity"/>
    <property type="evidence" value="ECO:0007669"/>
    <property type="project" value="UniProtKB-UniRule"/>
</dbReference>
<feature type="compositionally biased region" description="Polar residues" evidence="8">
    <location>
        <begin position="137"/>
        <end position="152"/>
    </location>
</feature>
<dbReference type="RefSeq" id="YP_009663752.1">
    <property type="nucleotide sequence ID" value="NC_042948.1"/>
</dbReference>
<comment type="function">
    <text evidence="7">Component of the acetyl coenzyme A carboxylase (ACC) complex. Biotin carboxylase (BC) catalyzes the carboxylation of biotin on its carrier protein (BCCP) and then the CO(2) group is transferred by the transcarboxylase to acetyl-CoA to form malonyl-CoA.</text>
</comment>
<evidence type="ECO:0000256" key="7">
    <source>
        <dbReference type="HAMAP-Rule" id="MF_01395"/>
    </source>
</evidence>
<dbReference type="PRINTS" id="PR01070">
    <property type="entry name" value="ACCCTRFRASEB"/>
</dbReference>
<accession>A0A4Y5N0U4</accession>
<keyword evidence="7" id="KW-0443">Lipid metabolism</keyword>
<dbReference type="InterPro" id="IPR011762">
    <property type="entry name" value="COA_CT_N"/>
</dbReference>
<feature type="binding site" evidence="7">
    <location>
        <position position="201"/>
    </location>
    <ligand>
        <name>Zn(2+)</name>
        <dbReference type="ChEBI" id="CHEBI:29105"/>
    </ligand>
</feature>
<dbReference type="GO" id="GO:0008270">
    <property type="term" value="F:zinc ion binding"/>
    <property type="evidence" value="ECO:0007669"/>
    <property type="project" value="UniProtKB-UniRule"/>
</dbReference>
<dbReference type="EMBL" id="MK881073">
    <property type="protein sequence ID" value="QCW07680.1"/>
    <property type="molecule type" value="Genomic_DNA"/>
</dbReference>
<feature type="binding site" evidence="7">
    <location>
        <position position="198"/>
    </location>
    <ligand>
        <name>Zn(2+)</name>
        <dbReference type="ChEBI" id="CHEBI:29105"/>
    </ligand>
</feature>
<evidence type="ECO:0000256" key="2">
    <source>
        <dbReference type="ARBA" id="ARBA00022679"/>
    </source>
</evidence>
<keyword evidence="7" id="KW-0275">Fatty acid biosynthesis</keyword>
<dbReference type="AlphaFoldDB" id="A0A4Y5N0U4"/>
<dbReference type="InterPro" id="IPR034733">
    <property type="entry name" value="AcCoA_carboxyl_beta"/>
</dbReference>